<dbReference type="Pfam" id="PF03819">
    <property type="entry name" value="MazG"/>
    <property type="match status" value="1"/>
</dbReference>
<dbReference type="Gene3D" id="1.10.287.1080">
    <property type="entry name" value="MazG-like"/>
    <property type="match status" value="1"/>
</dbReference>
<gene>
    <name evidence="2" type="ORF">ENL41_01560</name>
</gene>
<dbReference type="AlphaFoldDB" id="A0A7C5M460"/>
<reference evidence="2" key="1">
    <citation type="journal article" date="2020" name="mSystems">
        <title>Genome- and Community-Level Interaction Insights into Carbon Utilization and Element Cycling Functions of Hydrothermarchaeota in Hydrothermal Sediment.</title>
        <authorList>
            <person name="Zhou Z."/>
            <person name="Liu Y."/>
            <person name="Xu W."/>
            <person name="Pan J."/>
            <person name="Luo Z.H."/>
            <person name="Li M."/>
        </authorList>
    </citation>
    <scope>NUCLEOTIDE SEQUENCE [LARGE SCALE GENOMIC DNA]</scope>
    <source>
        <strain evidence="2">HyVt-94</strain>
    </source>
</reference>
<dbReference type="SUPFAM" id="SSF101386">
    <property type="entry name" value="all-alpha NTP pyrophosphatases"/>
    <property type="match status" value="1"/>
</dbReference>
<feature type="non-terminal residue" evidence="2">
    <location>
        <position position="103"/>
    </location>
</feature>
<accession>A0A7C5M460</accession>
<proteinExistence type="predicted"/>
<dbReference type="PANTHER" id="PTHR42702">
    <property type="entry name" value="NUCLEOTIDE PYROPHOSPHOHYDROLASE"/>
    <property type="match status" value="1"/>
</dbReference>
<dbReference type="InterPro" id="IPR004518">
    <property type="entry name" value="MazG-like_dom"/>
</dbReference>
<organism evidence="2">
    <name type="scientific">candidate division WOR-3 bacterium</name>
    <dbReference type="NCBI Taxonomy" id="2052148"/>
    <lineage>
        <taxon>Bacteria</taxon>
        <taxon>Bacteria division WOR-3</taxon>
    </lineage>
</organism>
<dbReference type="Proteomes" id="UP000886014">
    <property type="component" value="Unassembled WGS sequence"/>
</dbReference>
<protein>
    <submittedName>
        <fullName evidence="2">Nucleotide pyrophosphohydrolase</fullName>
    </submittedName>
</protein>
<name>A0A7C5M460_UNCW3</name>
<evidence type="ECO:0000313" key="2">
    <source>
        <dbReference type="EMBL" id="HHF58093.1"/>
    </source>
</evidence>
<dbReference type="PANTHER" id="PTHR42702:SF1">
    <property type="entry name" value="REGULATORY PROTEIN FOR BETA-LACTAMASE"/>
    <property type="match status" value="1"/>
</dbReference>
<feature type="domain" description="NTP pyrophosphohydrolase MazG-like" evidence="1">
    <location>
        <begin position="25"/>
        <end position="78"/>
    </location>
</feature>
<dbReference type="EMBL" id="DRTV01000116">
    <property type="protein sequence ID" value="HHF58093.1"/>
    <property type="molecule type" value="Genomic_DNA"/>
</dbReference>
<comment type="caution">
    <text evidence="2">The sequence shown here is derived from an EMBL/GenBank/DDBJ whole genome shotgun (WGS) entry which is preliminary data.</text>
</comment>
<evidence type="ECO:0000259" key="1">
    <source>
        <dbReference type="Pfam" id="PF03819"/>
    </source>
</evidence>
<sequence length="103" mass="12140">MKIREFQKIIRETYFEKDSKRGKAETFQWFIEEIGELARALKSGKESEMIHEFSDAIAWLFSLANLYGVDMEEAAARYKDGCPKCHHIPCICDENRKKDLEEF</sequence>